<feature type="domain" description="Release factor glutamine methyltransferase N-terminal" evidence="7">
    <location>
        <begin position="16"/>
        <end position="83"/>
    </location>
</feature>
<evidence type="ECO:0000313" key="13">
    <source>
        <dbReference type="Proteomes" id="UP000321104"/>
    </source>
</evidence>
<keyword evidence="4" id="KW-0949">S-adenosyl-L-methionine</keyword>
<evidence type="ECO:0000259" key="7">
    <source>
        <dbReference type="Pfam" id="PF17827"/>
    </source>
</evidence>
<evidence type="ECO:0000256" key="3">
    <source>
        <dbReference type="ARBA" id="ARBA00022679"/>
    </source>
</evidence>
<dbReference type="EMBL" id="JOPA01000016">
    <property type="protein sequence ID" value="OUI94324.1"/>
    <property type="molecule type" value="Genomic_DNA"/>
</dbReference>
<protein>
    <recommendedName>
        <fullName evidence="1">peptide chain release factor N(5)-glutamine methyltransferase</fullName>
        <ecNumber evidence="1">2.1.1.297</ecNumber>
    </recommendedName>
</protein>
<dbReference type="InterPro" id="IPR007848">
    <property type="entry name" value="Small_mtfrase_dom"/>
</dbReference>
<evidence type="ECO:0000256" key="2">
    <source>
        <dbReference type="ARBA" id="ARBA00022603"/>
    </source>
</evidence>
<dbReference type="AlphaFoldDB" id="A0A252AV36"/>
<keyword evidence="11" id="KW-1185">Reference proteome</keyword>
<dbReference type="InterPro" id="IPR002052">
    <property type="entry name" value="DNA_methylase_N6_adenine_CS"/>
</dbReference>
<dbReference type="GO" id="GO:0032259">
    <property type="term" value="P:methylation"/>
    <property type="evidence" value="ECO:0007669"/>
    <property type="project" value="UniProtKB-KW"/>
</dbReference>
<dbReference type="InterPro" id="IPR040758">
    <property type="entry name" value="PrmC_N"/>
</dbReference>
<reference evidence="12" key="3">
    <citation type="submission" date="2014-06" db="EMBL/GenBank/DDBJ databases">
        <authorList>
            <person name="Winans N.J."/>
            <person name="Newell P.D."/>
            <person name="Douglas A.E."/>
        </authorList>
    </citation>
    <scope>NUCLEOTIDE SEQUENCE [LARGE SCALE GENOMIC DNA]</scope>
</reference>
<feature type="domain" description="Methyltransferase small" evidence="6">
    <location>
        <begin position="119"/>
        <end position="200"/>
    </location>
</feature>
<dbReference type="CDD" id="cd02440">
    <property type="entry name" value="AdoMet_MTases"/>
    <property type="match status" value="1"/>
</dbReference>
<dbReference type="InterPro" id="IPR029063">
    <property type="entry name" value="SAM-dependent_MTases_sf"/>
</dbReference>
<dbReference type="Proteomes" id="UP000321104">
    <property type="component" value="Unassembled WGS sequence"/>
</dbReference>
<evidence type="ECO:0000313" key="12">
    <source>
        <dbReference type="Proteomes" id="UP000194641"/>
    </source>
</evidence>
<dbReference type="InterPro" id="IPR004556">
    <property type="entry name" value="HemK-like"/>
</dbReference>
<dbReference type="NCBIfam" id="TIGR00536">
    <property type="entry name" value="hemK_fam"/>
    <property type="match status" value="1"/>
</dbReference>
<comment type="catalytic activity">
    <reaction evidence="5">
        <text>L-glutaminyl-[peptide chain release factor] + S-adenosyl-L-methionine = N(5)-methyl-L-glutaminyl-[peptide chain release factor] + S-adenosyl-L-homocysteine + H(+)</text>
        <dbReference type="Rhea" id="RHEA:42896"/>
        <dbReference type="Rhea" id="RHEA-COMP:10271"/>
        <dbReference type="Rhea" id="RHEA-COMP:10272"/>
        <dbReference type="ChEBI" id="CHEBI:15378"/>
        <dbReference type="ChEBI" id="CHEBI:30011"/>
        <dbReference type="ChEBI" id="CHEBI:57856"/>
        <dbReference type="ChEBI" id="CHEBI:59789"/>
        <dbReference type="ChEBI" id="CHEBI:61891"/>
        <dbReference type="EC" id="2.1.1.297"/>
    </reaction>
</comment>
<reference evidence="10" key="2">
    <citation type="submission" date="2014-06" db="EMBL/GenBank/DDBJ databases">
        <authorList>
            <person name="Ju J."/>
            <person name="Zhang J."/>
        </authorList>
    </citation>
    <scope>NUCLEOTIDE SEQUENCE [LARGE SCALE GENOMIC DNA]</scope>
    <source>
        <strain evidence="10">DmL_051</strain>
    </source>
</reference>
<dbReference type="InterPro" id="IPR019874">
    <property type="entry name" value="RF_methyltr_PrmC"/>
</dbReference>
<dbReference type="PROSITE" id="PS00092">
    <property type="entry name" value="N6_MTASE"/>
    <property type="match status" value="1"/>
</dbReference>
<dbReference type="EMBL" id="BAMW01000045">
    <property type="protein sequence ID" value="GAN63826.1"/>
    <property type="molecule type" value="Genomic_DNA"/>
</dbReference>
<dbReference type="Gene3D" id="1.10.8.10">
    <property type="entry name" value="DNA helicase RuvA subunit, C-terminal domain"/>
    <property type="match status" value="1"/>
</dbReference>
<proteinExistence type="predicted"/>
<dbReference type="InterPro" id="IPR050320">
    <property type="entry name" value="N5-glutamine_MTase"/>
</dbReference>
<accession>A0A252AV36</accession>
<dbReference type="EMBL" id="BJXQ01000003">
    <property type="protein sequence ID" value="GEN02642.1"/>
    <property type="molecule type" value="Genomic_DNA"/>
</dbReference>
<reference evidence="8 11" key="1">
    <citation type="submission" date="2012-11" db="EMBL/GenBank/DDBJ databases">
        <title>Whole genome sequence of Acetobacter indonesiensis 5H-1.</title>
        <authorList>
            <person name="Azuma Y."/>
            <person name="Higashiura N."/>
            <person name="Hirakawa H."/>
            <person name="Matsushita K."/>
        </authorList>
    </citation>
    <scope>NUCLEOTIDE SEQUENCE [LARGE SCALE GENOMIC DNA]</scope>
    <source>
        <strain evidence="8 11">5H-1</strain>
    </source>
</reference>
<dbReference type="Proteomes" id="UP000194641">
    <property type="component" value="Unassembled WGS sequence"/>
</dbReference>
<name>A0A252AV36_9PROT</name>
<keyword evidence="3 10" id="KW-0808">Transferase</keyword>
<dbReference type="NCBIfam" id="TIGR03534">
    <property type="entry name" value="RF_mod_PrmC"/>
    <property type="match status" value="1"/>
</dbReference>
<gene>
    <name evidence="9" type="primary">prmC</name>
    <name evidence="8" type="ORF">Abin_047_080</name>
    <name evidence="9" type="ORF">AIN02nite_06670</name>
    <name evidence="10" type="ORF">HK17_04635</name>
</gene>
<sequence>MNRAEKEQASQPLGHLLAYATQVLSAAEIESPRREARLLMAHALGWRAEQLLAASQRDYVPEQPFLSYLERRAAREPMAFITGSKGFWTLDLAVSPATLIPRGDSETVLSCLLDYCPDKNARLSLLDLGTGTGCLLLAALAEYEQAWGIGGDINPSAAQLAAKNAMLCGLAERAFFFAGKWDDALQGQRFDVVLSNPPYIPTSDLESLMPEVRQHEPLAALDGGEDGMEAYRVLCARLPFLLTEQGIAIFEIGVHQSDDIRRVADQNNVEVVEIRKDLGDVPRAVVLRVRSEKTA</sequence>
<evidence type="ECO:0000256" key="4">
    <source>
        <dbReference type="ARBA" id="ARBA00022691"/>
    </source>
</evidence>
<keyword evidence="2 10" id="KW-0489">Methyltransferase</keyword>
<dbReference type="GO" id="GO:0003676">
    <property type="term" value="F:nucleic acid binding"/>
    <property type="evidence" value="ECO:0007669"/>
    <property type="project" value="InterPro"/>
</dbReference>
<dbReference type="RefSeq" id="WP_048846725.1">
    <property type="nucleotide sequence ID" value="NZ_BAMW01000045.1"/>
</dbReference>
<reference evidence="9 13" key="4">
    <citation type="submission" date="2019-07" db="EMBL/GenBank/DDBJ databases">
        <title>Whole genome shotgun sequence of Acetobacter indonesiensis NBRC 16471.</title>
        <authorList>
            <person name="Hosoyama A."/>
            <person name="Uohara A."/>
            <person name="Ohji S."/>
            <person name="Ichikawa N."/>
        </authorList>
    </citation>
    <scope>NUCLEOTIDE SEQUENCE [LARGE SCALE GENOMIC DNA]</scope>
    <source>
        <strain evidence="9 13">NBRC 16471</strain>
    </source>
</reference>
<evidence type="ECO:0000313" key="10">
    <source>
        <dbReference type="EMBL" id="OUI94324.1"/>
    </source>
</evidence>
<evidence type="ECO:0000313" key="8">
    <source>
        <dbReference type="EMBL" id="GAN63826.1"/>
    </source>
</evidence>
<evidence type="ECO:0000313" key="11">
    <source>
        <dbReference type="Proteomes" id="UP000032673"/>
    </source>
</evidence>
<organism evidence="10 12">
    <name type="scientific">Acetobacter indonesiensis</name>
    <dbReference type="NCBI Taxonomy" id="104101"/>
    <lineage>
        <taxon>Bacteria</taxon>
        <taxon>Pseudomonadati</taxon>
        <taxon>Pseudomonadota</taxon>
        <taxon>Alphaproteobacteria</taxon>
        <taxon>Acetobacterales</taxon>
        <taxon>Acetobacteraceae</taxon>
        <taxon>Acetobacter</taxon>
    </lineage>
</organism>
<evidence type="ECO:0000256" key="1">
    <source>
        <dbReference type="ARBA" id="ARBA00012771"/>
    </source>
</evidence>
<dbReference type="PANTHER" id="PTHR18895">
    <property type="entry name" value="HEMK METHYLTRANSFERASE"/>
    <property type="match status" value="1"/>
</dbReference>
<dbReference type="EC" id="2.1.1.297" evidence="1"/>
<dbReference type="PANTHER" id="PTHR18895:SF74">
    <property type="entry name" value="MTRF1L RELEASE FACTOR GLUTAMINE METHYLTRANSFERASE"/>
    <property type="match status" value="1"/>
</dbReference>
<dbReference type="Pfam" id="PF17827">
    <property type="entry name" value="PrmC_N"/>
    <property type="match status" value="1"/>
</dbReference>
<dbReference type="GO" id="GO:0102559">
    <property type="term" value="F:peptide chain release factor N(5)-glutamine methyltransferase activity"/>
    <property type="evidence" value="ECO:0007669"/>
    <property type="project" value="UniProtKB-EC"/>
</dbReference>
<comment type="caution">
    <text evidence="10">The sequence shown here is derived from an EMBL/GenBank/DDBJ whole genome shotgun (WGS) entry which is preliminary data.</text>
</comment>
<dbReference type="Pfam" id="PF05175">
    <property type="entry name" value="MTS"/>
    <property type="match status" value="1"/>
</dbReference>
<evidence type="ECO:0000256" key="5">
    <source>
        <dbReference type="ARBA" id="ARBA00048391"/>
    </source>
</evidence>
<evidence type="ECO:0000259" key="6">
    <source>
        <dbReference type="Pfam" id="PF05175"/>
    </source>
</evidence>
<dbReference type="Proteomes" id="UP000032673">
    <property type="component" value="Unassembled WGS sequence"/>
</dbReference>
<dbReference type="Gene3D" id="3.40.50.150">
    <property type="entry name" value="Vaccinia Virus protein VP39"/>
    <property type="match status" value="1"/>
</dbReference>
<evidence type="ECO:0000313" key="9">
    <source>
        <dbReference type="EMBL" id="GEN02642.1"/>
    </source>
</evidence>
<dbReference type="SUPFAM" id="SSF53335">
    <property type="entry name" value="S-adenosyl-L-methionine-dependent methyltransferases"/>
    <property type="match status" value="1"/>
</dbReference>